<keyword evidence="2 5" id="KW-0210">Decarboxylase</keyword>
<comment type="function">
    <text evidence="5">Specifically catalyzes the decarboxylation of meso-diaminopimelate (meso-DAP) to L-lysine.</text>
</comment>
<evidence type="ECO:0000259" key="9">
    <source>
        <dbReference type="Pfam" id="PF02784"/>
    </source>
</evidence>
<feature type="binding site" evidence="5">
    <location>
        <position position="225"/>
    </location>
    <ligand>
        <name>pyridoxal 5'-phosphate</name>
        <dbReference type="ChEBI" id="CHEBI:597326"/>
    </ligand>
</feature>
<sequence>MSKKVIDSVDVDRLLAIAEKWGTPTYVYVEDMIRDRCRKLVNLFSGLPVSWLYAVKANDNPFLLEIISEEQLGFDTVSYEEVLLCRKLGVPAENIFYTENNMTDEEMHGAAREGVVLNFGSLGRLRSYCEQYPGSSCSVRIKPDISDGHHAKVDTGNEDSKFGIRMDLLPEAVALARQHDVSITGIHAHIGSGITEPENLLNEIDILLHAAKGVDSLKFINFGGGLPIPYRSGEEEFALDQFASLAKERLETFLEESGGGISFLFEPGRWIVGPAGVLLTRVNTVKDQGRKKFLGTDTGFNHLLRPALYDSWHEIVNISAAKTAKEEKYNVAGNICESGDILGTDRIMPETRTGDCLAILDAGAYGMTMASHYNRRALPAEILITTKGFHKVIRRRSSADETVDRFLKETGYPVDA</sequence>
<reference evidence="10" key="1">
    <citation type="submission" date="2021-02" db="EMBL/GenBank/DDBJ databases">
        <title>Natronogracilivirga saccharolytica gen. nov. sp. nov. a new anaerobic, haloalkiliphilic carbohydrate-fermenting bacterium from soda lake and proposing of Cyclonatronumiaceae fam. nov. in the phylum Balneolaeota.</title>
        <authorList>
            <person name="Zhilina T.N."/>
            <person name="Sorokin D.Y."/>
            <person name="Zavarzina D.G."/>
            <person name="Toshchakov S.V."/>
            <person name="Kublanov I.V."/>
        </authorList>
    </citation>
    <scope>NUCLEOTIDE SEQUENCE</scope>
    <source>
        <strain evidence="10">Z-1702</strain>
    </source>
</reference>
<feature type="domain" description="Orn/DAP/Arg decarboxylase 2 N-terminal" evidence="9">
    <location>
        <begin position="32"/>
        <end position="272"/>
    </location>
</feature>
<dbReference type="PRINTS" id="PR01179">
    <property type="entry name" value="ODADCRBXLASE"/>
</dbReference>
<feature type="binding site" evidence="5">
    <location>
        <begin position="266"/>
        <end position="269"/>
    </location>
    <ligand>
        <name>pyridoxal 5'-phosphate</name>
        <dbReference type="ChEBI" id="CHEBI:597326"/>
    </ligand>
</feature>
<dbReference type="InterPro" id="IPR002986">
    <property type="entry name" value="DAP_deCOOHase_LysA"/>
</dbReference>
<protein>
    <recommendedName>
        <fullName evidence="5 6">Diaminopimelate decarboxylase</fullName>
        <shortName evidence="5">DAP decarboxylase</shortName>
        <shortName evidence="5">DAPDC</shortName>
        <ecNumber evidence="5 6">4.1.1.20</ecNumber>
    </recommendedName>
</protein>
<feature type="active site" description="Proton donor" evidence="7">
    <location>
        <position position="336"/>
    </location>
</feature>
<accession>A0A8J7S5Q7</accession>
<evidence type="ECO:0000256" key="4">
    <source>
        <dbReference type="ARBA" id="ARBA00023239"/>
    </source>
</evidence>
<evidence type="ECO:0000256" key="3">
    <source>
        <dbReference type="ARBA" id="ARBA00022898"/>
    </source>
</evidence>
<comment type="subunit">
    <text evidence="5">Homodimer.</text>
</comment>
<evidence type="ECO:0000256" key="2">
    <source>
        <dbReference type="ARBA" id="ARBA00022793"/>
    </source>
</evidence>
<dbReference type="NCBIfam" id="TIGR01048">
    <property type="entry name" value="lysA"/>
    <property type="match status" value="1"/>
</dbReference>
<organism evidence="10 11">
    <name type="scientific">Natronogracilivirga saccharolytica</name>
    <dbReference type="NCBI Taxonomy" id="2812953"/>
    <lineage>
        <taxon>Bacteria</taxon>
        <taxon>Pseudomonadati</taxon>
        <taxon>Balneolota</taxon>
        <taxon>Balneolia</taxon>
        <taxon>Balneolales</taxon>
        <taxon>Cyclonatronaceae</taxon>
        <taxon>Natronogracilivirga</taxon>
    </lineage>
</organism>
<dbReference type="Proteomes" id="UP000673975">
    <property type="component" value="Unassembled WGS sequence"/>
</dbReference>
<keyword evidence="5 8" id="KW-0457">Lysine biosynthesis</keyword>
<evidence type="ECO:0000256" key="1">
    <source>
        <dbReference type="ARBA" id="ARBA00001933"/>
    </source>
</evidence>
<dbReference type="PRINTS" id="PR01181">
    <property type="entry name" value="DAPDCRBXLASE"/>
</dbReference>
<evidence type="ECO:0000313" key="11">
    <source>
        <dbReference type="Proteomes" id="UP000673975"/>
    </source>
</evidence>
<name>A0A8J7S5Q7_9BACT</name>
<comment type="similarity">
    <text evidence="5">Belongs to the Orn/Lys/Arg decarboxylase class-II family. LysA subfamily.</text>
</comment>
<feature type="binding site" evidence="5">
    <location>
        <position position="269"/>
    </location>
    <ligand>
        <name>substrate</name>
    </ligand>
</feature>
<dbReference type="AlphaFoldDB" id="A0A8J7S5Q7"/>
<dbReference type="HAMAP" id="MF_02120">
    <property type="entry name" value="LysA"/>
    <property type="match status" value="1"/>
</dbReference>
<dbReference type="InterPro" id="IPR029066">
    <property type="entry name" value="PLP-binding_barrel"/>
</dbReference>
<comment type="catalytic activity">
    <reaction evidence="5 8">
        <text>meso-2,6-diaminopimelate + H(+) = L-lysine + CO2</text>
        <dbReference type="Rhea" id="RHEA:15101"/>
        <dbReference type="ChEBI" id="CHEBI:15378"/>
        <dbReference type="ChEBI" id="CHEBI:16526"/>
        <dbReference type="ChEBI" id="CHEBI:32551"/>
        <dbReference type="ChEBI" id="CHEBI:57791"/>
        <dbReference type="EC" id="4.1.1.20"/>
    </reaction>
</comment>
<feature type="modified residue" description="N6-(pyridoxal phosphate)lysine" evidence="5 7">
    <location>
        <position position="56"/>
    </location>
</feature>
<dbReference type="Gene3D" id="3.20.20.10">
    <property type="entry name" value="Alanine racemase"/>
    <property type="match status" value="1"/>
</dbReference>
<feature type="binding site" evidence="5">
    <location>
        <position position="305"/>
    </location>
    <ligand>
        <name>substrate</name>
    </ligand>
</feature>
<feature type="binding site" evidence="5">
    <location>
        <position position="365"/>
    </location>
    <ligand>
        <name>pyridoxal 5'-phosphate</name>
        <dbReference type="ChEBI" id="CHEBI:597326"/>
    </ligand>
</feature>
<evidence type="ECO:0000256" key="8">
    <source>
        <dbReference type="RuleBase" id="RU003738"/>
    </source>
</evidence>
<feature type="binding site" evidence="5">
    <location>
        <position position="365"/>
    </location>
    <ligand>
        <name>substrate</name>
    </ligand>
</feature>
<dbReference type="InterPro" id="IPR000183">
    <property type="entry name" value="Orn/DAP/Arg_de-COase"/>
</dbReference>
<feature type="binding site" evidence="5">
    <location>
        <position position="309"/>
    </location>
    <ligand>
        <name>substrate</name>
    </ligand>
</feature>
<dbReference type="EMBL" id="JAFIDN010000004">
    <property type="protein sequence ID" value="MBP3192463.1"/>
    <property type="molecule type" value="Genomic_DNA"/>
</dbReference>
<dbReference type="Pfam" id="PF02784">
    <property type="entry name" value="Orn_Arg_deC_N"/>
    <property type="match status" value="1"/>
</dbReference>
<keyword evidence="4 5" id="KW-0456">Lyase</keyword>
<dbReference type="GO" id="GO:0030170">
    <property type="term" value="F:pyridoxal phosphate binding"/>
    <property type="evidence" value="ECO:0007669"/>
    <property type="project" value="UniProtKB-UniRule"/>
</dbReference>
<comment type="cofactor">
    <cofactor evidence="1 5 7 8">
        <name>pyridoxal 5'-phosphate</name>
        <dbReference type="ChEBI" id="CHEBI:597326"/>
    </cofactor>
</comment>
<proteinExistence type="inferred from homology"/>
<comment type="caution">
    <text evidence="10">The sequence shown here is derived from an EMBL/GenBank/DDBJ whole genome shotgun (WGS) entry which is preliminary data.</text>
</comment>
<evidence type="ECO:0000256" key="7">
    <source>
        <dbReference type="PIRSR" id="PIRSR600183-50"/>
    </source>
</evidence>
<dbReference type="UniPathway" id="UPA00034">
    <property type="reaction ID" value="UER00027"/>
</dbReference>
<evidence type="ECO:0000256" key="5">
    <source>
        <dbReference type="HAMAP-Rule" id="MF_02120"/>
    </source>
</evidence>
<dbReference type="InterPro" id="IPR009006">
    <property type="entry name" value="Ala_racemase/Decarboxylase_C"/>
</dbReference>
<evidence type="ECO:0000313" key="10">
    <source>
        <dbReference type="EMBL" id="MBP3192463.1"/>
    </source>
</evidence>
<comment type="pathway">
    <text evidence="5 8">Amino-acid biosynthesis; L-lysine biosynthesis via DAP pathway; L-lysine from DL-2,6-diaminopimelate: step 1/1.</text>
</comment>
<gene>
    <name evidence="5 10" type="primary">lysA</name>
    <name evidence="10" type="ORF">NATSA_07295</name>
</gene>
<dbReference type="GO" id="GO:0009089">
    <property type="term" value="P:lysine biosynthetic process via diaminopimelate"/>
    <property type="evidence" value="ECO:0007669"/>
    <property type="project" value="UniProtKB-UniRule"/>
</dbReference>
<dbReference type="CDD" id="cd06828">
    <property type="entry name" value="PLPDE_III_DapDC"/>
    <property type="match status" value="1"/>
</dbReference>
<dbReference type="SUPFAM" id="SSF51419">
    <property type="entry name" value="PLP-binding barrel"/>
    <property type="match status" value="1"/>
</dbReference>
<dbReference type="PANTHER" id="PTHR43727">
    <property type="entry name" value="DIAMINOPIMELATE DECARBOXYLASE"/>
    <property type="match status" value="1"/>
</dbReference>
<dbReference type="RefSeq" id="WP_210511361.1">
    <property type="nucleotide sequence ID" value="NZ_JAFIDN010000004.1"/>
</dbReference>
<keyword evidence="5" id="KW-0028">Amino-acid biosynthesis</keyword>
<evidence type="ECO:0000256" key="6">
    <source>
        <dbReference type="NCBIfam" id="TIGR01048"/>
    </source>
</evidence>
<keyword evidence="11" id="KW-1185">Reference proteome</keyword>
<dbReference type="GO" id="GO:0008836">
    <property type="term" value="F:diaminopimelate decarboxylase activity"/>
    <property type="evidence" value="ECO:0007669"/>
    <property type="project" value="UniProtKB-UniRule"/>
</dbReference>
<dbReference type="PANTHER" id="PTHR43727:SF2">
    <property type="entry name" value="GROUP IV DECARBOXYLASE"/>
    <property type="match status" value="1"/>
</dbReference>
<dbReference type="Gene3D" id="2.40.37.10">
    <property type="entry name" value="Lyase, Ornithine Decarboxylase, Chain A, domain 1"/>
    <property type="match status" value="1"/>
</dbReference>
<dbReference type="InterPro" id="IPR022644">
    <property type="entry name" value="De-COase2_N"/>
</dbReference>
<dbReference type="EC" id="4.1.1.20" evidence="5 6"/>
<feature type="binding site" evidence="5">
    <location>
        <position position="337"/>
    </location>
    <ligand>
        <name>substrate</name>
    </ligand>
</feature>
<dbReference type="SUPFAM" id="SSF50621">
    <property type="entry name" value="Alanine racemase C-terminal domain-like"/>
    <property type="match status" value="1"/>
</dbReference>
<keyword evidence="3 5" id="KW-0663">Pyridoxal phosphate</keyword>